<protein>
    <submittedName>
        <fullName evidence="1">Calponin y domain-containing protein</fullName>
    </submittedName>
</protein>
<accession>A0ACB9TY56</accession>
<name>A0ACB9TY56_HOLOL</name>
<evidence type="ECO:0000313" key="1">
    <source>
        <dbReference type="EMBL" id="KAI4471716.1"/>
    </source>
</evidence>
<dbReference type="EMBL" id="CM043015">
    <property type="protein sequence ID" value="KAI4471716.1"/>
    <property type="molecule type" value="Genomic_DNA"/>
</dbReference>
<organism evidence="1 2">
    <name type="scientific">Holotrichia oblita</name>
    <name type="common">Chafer beetle</name>
    <dbReference type="NCBI Taxonomy" id="644536"/>
    <lineage>
        <taxon>Eukaryota</taxon>
        <taxon>Metazoa</taxon>
        <taxon>Ecdysozoa</taxon>
        <taxon>Arthropoda</taxon>
        <taxon>Hexapoda</taxon>
        <taxon>Insecta</taxon>
        <taxon>Pterygota</taxon>
        <taxon>Neoptera</taxon>
        <taxon>Endopterygota</taxon>
        <taxon>Coleoptera</taxon>
        <taxon>Polyphaga</taxon>
        <taxon>Scarabaeiformia</taxon>
        <taxon>Scarabaeidae</taxon>
        <taxon>Melolonthinae</taxon>
        <taxon>Holotrichia</taxon>
    </lineage>
</organism>
<keyword evidence="2" id="KW-1185">Reference proteome</keyword>
<proteinExistence type="predicted"/>
<dbReference type="Proteomes" id="UP001056778">
    <property type="component" value="Chromosome 1"/>
</dbReference>
<sequence>MYPVESGTVISVEVHTEVSFEGLVEPNPNESKDRLESRIQTSRPPGVAIRIRRDHRRRRQEEHPARLQTEGIRKLAIAITANFINKRTEAEARVEEISGVAFIFNQKFFKDLYAETGIDLENIVYYKDDTHYFVMTAKKQSLIDKGVIREDLSDTAKLLAPDNVDRDELMNYAREAAEFSTNYQMPDLEFAVNHYGHPDVAMFDFTSMYAAENASRVIERHNYKLLSILVGDSLLEPFWPTGSGCARGFLSSMDAAWAIRSWGSDTAIPLEVLAERESIYRLLAQTTPENLNKDYKSYTIEPSTRYPNLNKNALLPHQVTSLYDSDDPKSIELNPRPTPTPAIIEVPKKRRRRESHVDPDTLLSWIKEQVREHADLEVTNLTGSFRDGRVLCAIISHYRPDLLDYSAINAHDTARNNQVAFDLLEKELGVPPIMSGDEMANSESLDFSTMLNYLTKVYDTFRCEIPHIKYPKWDTNLSIARTSTVVIPSFTFSLQPILITPRSSAKVSDEATDYNETSRKSLSAAESEAKAEEANLILVPIKSIENYLSKTSFGTMKFDNLDKVSILEKNEVDLEKLWSKLSICRYSKSDPLFPSLKNAKSKRSIICNKKYQIGQRNSAKSINSKPSIQLRNQRKWNNNKSNVKIPAQYANDSFSGSGDYVSDERVSLKQKPLEYKIKIKSSESNSSKNVLKLKFSSKIPQKNESNTTPNKLIFEHANNKWFDDKLSNGTQSSMVGSTELTLNFLREMNTFLEKQNQAAKELHSLKVKVKASNPIPKDIPPMLLEPDVSKDINSDPDIVIRNVERKGDSKVAVQVVKFFSIPNCLSIIPKLISNVSSNLNIFGGRDGNAKVAISQRKLPPVESLAKVEGWIKSSNFESESTIVSEYNELLKPLQTRNVSGENDADTLVSSTTNEKTKSKANQDDKAQYSSTVNSYESVESMAKLVETLKSNSMIKGVTKMSSVSSPWELYVGRTKSKSEPPDQFSTIIEAEESDMPEVKRNENLFKIRTNVDKLDIFGAATTTAAPPPRPSSRHKRHVDTSFLNKSASGLSQDRKARKRKTLEKVGASVDKDTRAVPTQTKRETDEDFAARIKDLEEKWREPINVEKKPKDLLRAIGKIETSDWNIKEIEKKIIENKLGKSVNKDKEKVPKWSREQFLARQTKMEQKHLDRQNSAEVKFAEIDKNIKQLEQKLKEGTSRDLNQHKVASITEKLVGKTGETTATPQLPKPIQKSNSRTVIPINQGSEFCHFCSKRVYLVERLTAEGRIFHTGCFRCQYCHTSLRLGTYMFDREGLYGHRFYCAQHFGMPGEISRPEKRTPQAATMTDDGPPKKIGSNLLGLDLLDRVQTPERIEFSNLSTGHVSSDHDESPSPIDEDEWTDRNNINSVIDSDSSDDSSSSSDTDSDDEAYEEALEEPITKEGTLRWAERYKKRYSHKDDDSNSDGYSSSDHFSYYENSSGDDDSDTATEGEEEIRARELRKQEVRVEPPIDAGTDTEVKRLINNNYPYDPNQCTVDMPDILNNTLLKVSKSSDNLSSNNEQFNSAESELEDEEEAKPSPPKPNVLTKSVTTSAINPTPVKRNFVLPLEIAGKVSRTPSKINLPPEIGKPKVQVKTNLESAKKYFGEPSAAKPPINKTKKSALIKQASLPEKHFTAPNSRPKIPIKPEDDRRKSLFNFEPEESDLQDIDNYIESLMKDEDHPPPKLPDKEVSSSIEDLLKALEIETNVEENEMVEVKPEEKIDDLLSWIEELDHKAEETQITSSLKPDKYKNLESVLKKPEKDLDNDGLENYQLSKSKTDVHCNKRSSVDLDAVKKVDIKKVLQKFENNDTKEAEFKQPKRSIVVPKNIVKRNSFANFTFNRSFEKDDRPSAAILAERDYNFNENLRKFGQSKSTSGSPQRAQDSPSLVRKFRGFKASSESPQRTSMTNFLDNSHQSRANRRSPQRKAAQDSGEFLKKFEQFNADLNKLSRGPDVVNDNVSKSPFLRKFDDKSRDGAPISSNRTVSIIDGVAIPPNLSSDAILTKQNFDQDKRFYDDDFGQKYPGLEGVGPKIPGSTSKDVSESVADINPALGDVGRNHSVLEGVGPNLAGPESEVQLFPAMQSDPASMCAASEINPALGDVGQNQSGLGDVGSNISGPETDLQTYPVLQTVPGLKGVILEGVGPNISGPGSDLQIYLRSVPNLKGGGEISSVLEDVGLEIPAHLKGVVQTGPLSEAINPNMFDLESGLHINPDVKIVPERQYPISEDVEQKYPVLEGVGPNISGSESDLQMYPALGTGPDSKGVISDQICPILEGVEQKYIPSKTAAKKDSVLEPAGQEFDQKIPPPAIISDDVGQKYFVSKSFEPIYSISESFGQIYPPSGDVNPTSEVVDPRKSNSKDVGQINIASEGAGSKIPGSSGPKYLVSETFAPIYCGSEGVNQNYSALEGVSPNIPHSESVGQQHLDSESFDPPLQFSNRKVCWTGFKNSWFDWCEQPNSASEDVGSKISRSKGVAQKYLGLESFAPPPPLQSEIFNQNCPALEAVGPKISDSIGAEQINAASDGLGSKIDSSIPDSENVGRTYPASEAVDPNISNLKGIEQLNLSGPDTGSDTKAVGPKVSGSDGVGSEVSALEGVGTKSFGSESVGTQESGSESVGSKVSGSKEVGPKVIGLEGVGRRISGSKGADTKVSDSESVSSKVSGVEGVGPTVFDSKGVNRKVSGSEGVDPKVSGSEGVGPQVSASKDVREDIASKEINFDDITLDNEAPTPIEENYFQALVTVKNIIRNLNVQNENVDPSPSQGGTKSDNLNTKSNEEAENKNTPPVVPQRAKRDPNLSMIPRLTKLNFPNQSSSSRHLASPSQTVRAASASPGFSRKLDSSFAPVAPVRKKSTNAMAANLNVGQLNERSTSVDNLPINKQRKHDTIKEKVSSKNKDKECIASCDTTSESSSEIQNSATEISTDSEFAHDDPTPTRETPRKIFDGFVTKTRGNYHHHQQQQQPKKVQIKSGVIQEPINGRQSRFKGNAKDIELKFTPLITSSTPLIRKQHPAPSSLLFGRGNQEGYALNRTQSTGGIATKVSLELKKKYLLGESQQSGGIQKSGSASTLDSKFKSFHTNISDCQKLLKPSAEISASMQAFSDLPETENKVEVAEIPKCVSASSIPEIINESEGRPRSPVHEKKIIVPVIDWFKMKQKRDFIDSLSSDSDDSDEIEVMVKKQVHTNIPRLEITDDSGAPIKDGEDIAFDSLNSINYDTEPRNSINGAQHKSITSEKKSLNQPKTLPELGSEYHSALHAKLIDDNRDSSGRSSPTTAVLTETELDDFEDVEYELISDIRGLNCSNNDDDEVKKPETKAGVTECVNILSLNIDNIEFMDTGTEETSSDDNQALKNNGYVQFHNEDDFQDSLSPVLDVGDVVIEVKDDEKIKVICDNHEDDSILNVETGTTTEENTCSDSTVKNITEKLLNETDEFEEHCQRLQSKIEFSNVKDSLDIKRTRRKSKPDIAKPDLIQEEKEKSVSLTTPTNPETPTTPTTTPITIKLTKKEEIEKERSLNQKLVQEMVMNKMRAQNKSLERKRRVRTSFSPIRPFELSKSATLDLSAPNKDLNLTTTPDVLLSTITSPLQKSQSAILTDIDTLTSTNLPDDARARCRLLSDEELGLSPEDKLVKLRQKAAQKKNRDSGNIDVHILDSIESLVINTDRRNSLLYSNDTLKRNTSFRRSKSGDASTTNNSELVSKLSIKSSTPTRTKSVSEIRFSHNYSAVDLNSDNNNVNIFKSDPSLLTQNKKQHQKKPKDRERRKSITKMIAELFTKKKDTSHTSLTPSKSFLSRISPKSKNKSKGVAKYKIFNLDESSDAENEFRHELGSCETLDQSLSNCPSKKLSRSSRRTARQAQLKSSGDTAQTGRDRGQDEGPRITRRSSRESVKGEVDETREESDLLKEWFDLMRDRTELRRYEKELMVRAQELELEDRHARLQHELRERLDSNEPKSKEEMEVEGDIIKEMMEIVAKRDSLITLLEEDRLRCIKSCRSPVLPDSDEWSLYECPDSPFIVLIVLLIAYVVSGFISEFVFKLHV</sequence>
<evidence type="ECO:0000313" key="2">
    <source>
        <dbReference type="Proteomes" id="UP001056778"/>
    </source>
</evidence>
<comment type="caution">
    <text evidence="1">The sequence shown here is derived from an EMBL/GenBank/DDBJ whole genome shotgun (WGS) entry which is preliminary data.</text>
</comment>
<gene>
    <name evidence="1" type="ORF">MML48_1g19432</name>
</gene>
<reference evidence="1" key="1">
    <citation type="submission" date="2022-04" db="EMBL/GenBank/DDBJ databases">
        <title>Chromosome-scale genome assembly of Holotrichia oblita Faldermann.</title>
        <authorList>
            <person name="Rongchong L."/>
        </authorList>
    </citation>
    <scope>NUCLEOTIDE SEQUENCE</scope>
    <source>
        <strain evidence="1">81SQS9</strain>
    </source>
</reference>